<organism evidence="7 8">
    <name type="scientific">Aerococcus mictus</name>
    <dbReference type="NCBI Taxonomy" id="2976810"/>
    <lineage>
        <taxon>Bacteria</taxon>
        <taxon>Bacillati</taxon>
        <taxon>Bacillota</taxon>
        <taxon>Bacilli</taxon>
        <taxon>Lactobacillales</taxon>
        <taxon>Aerococcaceae</taxon>
        <taxon>Aerococcus</taxon>
    </lineage>
</organism>
<dbReference type="InterPro" id="IPR013780">
    <property type="entry name" value="Glyco_hydro_b"/>
</dbReference>
<evidence type="ECO:0000256" key="6">
    <source>
        <dbReference type="ARBA" id="ARBA00023295"/>
    </source>
</evidence>
<dbReference type="Pfam" id="PF00128">
    <property type="entry name" value="Alpha-amylase"/>
    <property type="match status" value="1"/>
</dbReference>
<comment type="caution">
    <text evidence="7">The sequence shown here is derived from an EMBL/GenBank/DDBJ whole genome shotgun (WGS) entry which is preliminary data.</text>
</comment>
<reference evidence="7" key="1">
    <citation type="submission" date="2022-09" db="EMBL/GenBank/DDBJ databases">
        <title>Aerococcus urinae taxonomy study.</title>
        <authorList>
            <person name="Christensen J."/>
            <person name="Senneby E."/>
        </authorList>
    </citation>
    <scope>NUCLEOTIDE SEQUENCE</scope>
    <source>
        <strain evidence="7">LUND-41-B12</strain>
    </source>
</reference>
<dbReference type="RefSeq" id="WP_070560065.1">
    <property type="nucleotide sequence ID" value="NZ_CAJHLG010000002.1"/>
</dbReference>
<protein>
    <submittedName>
        <fullName evidence="7">Alpha-amylase</fullName>
        <ecNumber evidence="7">3.2.1.1</ecNumber>
    </submittedName>
</protein>
<dbReference type="InterPro" id="IPR006047">
    <property type="entry name" value="GH13_cat_dom"/>
</dbReference>
<dbReference type="EMBL" id="JAOTMY010000002">
    <property type="protein sequence ID" value="MCY3087422.1"/>
    <property type="molecule type" value="Genomic_DNA"/>
</dbReference>
<dbReference type="NCBIfam" id="NF006969">
    <property type="entry name" value="PRK09441.1-2"/>
    <property type="match status" value="1"/>
</dbReference>
<comment type="similarity">
    <text evidence="2">Belongs to the glycosyl hydrolase 13 family.</text>
</comment>
<dbReference type="Proteomes" id="UP001069047">
    <property type="component" value="Unassembled WGS sequence"/>
</dbReference>
<dbReference type="SUPFAM" id="SSF51011">
    <property type="entry name" value="Glycosyl hydrolase domain"/>
    <property type="match status" value="1"/>
</dbReference>
<keyword evidence="6 7" id="KW-0326">Glycosidase</keyword>
<dbReference type="InterPro" id="IPR013776">
    <property type="entry name" value="A-amylase_thermo"/>
</dbReference>
<accession>A0A9Q4DFA1</accession>
<dbReference type="GO" id="GO:0005975">
    <property type="term" value="P:carbohydrate metabolic process"/>
    <property type="evidence" value="ECO:0007669"/>
    <property type="project" value="InterPro"/>
</dbReference>
<dbReference type="CDD" id="cd11318">
    <property type="entry name" value="AmyAc_bac_fung_AmyA"/>
    <property type="match status" value="1"/>
</dbReference>
<dbReference type="NCBIfam" id="NF006968">
    <property type="entry name" value="PRK09441.1-1"/>
    <property type="match status" value="1"/>
</dbReference>
<evidence type="ECO:0000256" key="5">
    <source>
        <dbReference type="ARBA" id="ARBA00023277"/>
    </source>
</evidence>
<proteinExistence type="inferred from homology"/>
<dbReference type="SMART" id="SM00642">
    <property type="entry name" value="Aamy"/>
    <property type="match status" value="1"/>
</dbReference>
<sequence length="491" mass="56319">MNGTMMQYFEWELPDDGKHWQRLASDASHLAEKGFSHVWMPPACKGTGRNDVGYGIYDLYDLGEFDQKGSLWTKYGSKKDYLAAIQALKDQQISPLADVVLNHKAGADQTETFQAYEVDPKNRQRKIGQAHDIEGWTKFTFPGRKGKYSNFTWNWTHFSGVDYDQAKDQKGIFMIKGLNKGWSDNEDVDDENGNYDYLMYADIDYENPEVRAEVLDWALWFIKETGVSGFRLDALKHIDDDFIDSLCDKLLDEFPDFYFIGEYWKGDYQSLENYLKETELNIDLFDVKLHQNFYAASTSWDHFDMSTILEDTLLKNNPTLAISFVDNHDSQPGQSLESWVEDWFKPIAYALILLHENGLPCVFYGDYYGIQGDQPIPNKQAMLDTLLDLRRDKAYGKQNNYFDHPNCVGFTRQGDQDHPSGLAVLMSNGEAGYKEMYVGEEHAQEQWRLVFSSKDTDQSAVTISEKGLACFSCPAGGVAVWSKYEEDEASE</sequence>
<evidence type="ECO:0000256" key="4">
    <source>
        <dbReference type="ARBA" id="ARBA00022801"/>
    </source>
</evidence>
<dbReference type="Gene3D" id="2.40.30.140">
    <property type="match status" value="1"/>
</dbReference>
<dbReference type="GO" id="GO:0005509">
    <property type="term" value="F:calcium ion binding"/>
    <property type="evidence" value="ECO:0007669"/>
    <property type="project" value="InterPro"/>
</dbReference>
<dbReference type="SUPFAM" id="SSF51445">
    <property type="entry name" value="(Trans)glycosidases"/>
    <property type="match status" value="1"/>
</dbReference>
<dbReference type="EC" id="3.2.1.1" evidence="7"/>
<dbReference type="PANTHER" id="PTHR43447">
    <property type="entry name" value="ALPHA-AMYLASE"/>
    <property type="match status" value="1"/>
</dbReference>
<keyword evidence="4 7" id="KW-0378">Hydrolase</keyword>
<gene>
    <name evidence="7" type="ORF">ODY61_04720</name>
</gene>
<dbReference type="PIRSF" id="PIRSF001021">
    <property type="entry name" value="Alph-amls_thrmst"/>
    <property type="match status" value="1"/>
</dbReference>
<evidence type="ECO:0000256" key="3">
    <source>
        <dbReference type="ARBA" id="ARBA00022723"/>
    </source>
</evidence>
<evidence type="ECO:0000256" key="1">
    <source>
        <dbReference type="ARBA" id="ARBA00001913"/>
    </source>
</evidence>
<evidence type="ECO:0000313" key="8">
    <source>
        <dbReference type="Proteomes" id="UP001069047"/>
    </source>
</evidence>
<keyword evidence="5" id="KW-0119">Carbohydrate metabolism</keyword>
<keyword evidence="3" id="KW-0479">Metal-binding</keyword>
<dbReference type="AlphaFoldDB" id="A0A1E9PD75"/>
<accession>A0A1E9PD75</accession>
<comment type="cofactor">
    <cofactor evidence="1">
        <name>Ca(2+)</name>
        <dbReference type="ChEBI" id="CHEBI:29108"/>
    </cofactor>
</comment>
<dbReference type="Gene3D" id="2.60.40.1180">
    <property type="entry name" value="Golgi alpha-mannosidase II"/>
    <property type="match status" value="1"/>
</dbReference>
<dbReference type="InterPro" id="IPR017853">
    <property type="entry name" value="GH"/>
</dbReference>
<name>A0A1E9PD75_9LACT</name>
<dbReference type="Gene3D" id="3.20.20.80">
    <property type="entry name" value="Glycosidases"/>
    <property type="match status" value="1"/>
</dbReference>
<evidence type="ECO:0000313" key="7">
    <source>
        <dbReference type="EMBL" id="MCY3087422.1"/>
    </source>
</evidence>
<dbReference type="GO" id="GO:0004556">
    <property type="term" value="F:alpha-amylase activity"/>
    <property type="evidence" value="ECO:0007669"/>
    <property type="project" value="UniProtKB-EC"/>
</dbReference>
<dbReference type="GeneID" id="89334270"/>
<evidence type="ECO:0000256" key="2">
    <source>
        <dbReference type="ARBA" id="ARBA00008061"/>
    </source>
</evidence>